<feature type="compositionally biased region" description="Basic and acidic residues" evidence="1">
    <location>
        <begin position="28"/>
        <end position="40"/>
    </location>
</feature>
<dbReference type="PANTHER" id="PTHR22959">
    <property type="entry name" value="PYM PROTEIN"/>
    <property type="match status" value="1"/>
</dbReference>
<feature type="region of interest" description="Disordered" evidence="1">
    <location>
        <begin position="242"/>
        <end position="329"/>
    </location>
</feature>
<dbReference type="SUPFAM" id="SSF101931">
    <property type="entry name" value="Pym (Within the bgcn gene intron protein, WIBG), N-terminal domain"/>
    <property type="match status" value="1"/>
</dbReference>
<proteinExistence type="predicted"/>
<name>A0A1Y2FIF7_PROLT</name>
<feature type="region of interest" description="Disordered" evidence="1">
    <location>
        <begin position="1"/>
        <end position="64"/>
    </location>
</feature>
<dbReference type="EMBL" id="MCFI01000007">
    <property type="protein sequence ID" value="ORY83729.1"/>
    <property type="molecule type" value="Genomic_DNA"/>
</dbReference>
<keyword evidence="4" id="KW-1185">Reference proteome</keyword>
<evidence type="ECO:0000259" key="2">
    <source>
        <dbReference type="SMART" id="SM01273"/>
    </source>
</evidence>
<dbReference type="SMART" id="SM01273">
    <property type="entry name" value="Mago-bind"/>
    <property type="match status" value="1"/>
</dbReference>
<reference evidence="3 4" key="1">
    <citation type="submission" date="2016-07" db="EMBL/GenBank/DDBJ databases">
        <title>Pervasive Adenine N6-methylation of Active Genes in Fungi.</title>
        <authorList>
            <consortium name="DOE Joint Genome Institute"/>
            <person name="Mondo S.J."/>
            <person name="Dannebaum R.O."/>
            <person name="Kuo R.C."/>
            <person name="Labutti K."/>
            <person name="Haridas S."/>
            <person name="Kuo A."/>
            <person name="Salamov A."/>
            <person name="Ahrendt S.R."/>
            <person name="Lipzen A."/>
            <person name="Sullivan W."/>
            <person name="Andreopoulos W.B."/>
            <person name="Clum A."/>
            <person name="Lindquist E."/>
            <person name="Daum C."/>
            <person name="Ramamoorthy G.K."/>
            <person name="Gryganskyi A."/>
            <person name="Culley D."/>
            <person name="Magnuson J.K."/>
            <person name="James T.Y."/>
            <person name="O'Malley M.A."/>
            <person name="Stajich J.E."/>
            <person name="Spatafora J.W."/>
            <person name="Visel A."/>
            <person name="Grigoriev I.V."/>
        </authorList>
    </citation>
    <scope>NUCLEOTIDE SEQUENCE [LARGE SCALE GENOMIC DNA]</scope>
    <source>
        <strain evidence="3 4">12-1054</strain>
    </source>
</reference>
<evidence type="ECO:0000256" key="1">
    <source>
        <dbReference type="SAM" id="MobiDB-lite"/>
    </source>
</evidence>
<dbReference type="InterPro" id="IPR036348">
    <property type="entry name" value="WIBG_N_sf"/>
</dbReference>
<comment type="caution">
    <text evidence="3">The sequence shown here is derived from an EMBL/GenBank/DDBJ whole genome shotgun (WGS) entry which is preliminary data.</text>
</comment>
<protein>
    <recommendedName>
        <fullName evidence="2">WIBG Mago-binding domain-containing protein</fullName>
    </recommendedName>
</protein>
<dbReference type="Proteomes" id="UP000193685">
    <property type="component" value="Unassembled WGS sequence"/>
</dbReference>
<evidence type="ECO:0000313" key="4">
    <source>
        <dbReference type="Proteomes" id="UP000193685"/>
    </source>
</evidence>
<feature type="compositionally biased region" description="Basic and acidic residues" evidence="1">
    <location>
        <begin position="133"/>
        <end position="149"/>
    </location>
</feature>
<feature type="region of interest" description="Disordered" evidence="1">
    <location>
        <begin position="86"/>
        <end position="220"/>
    </location>
</feature>
<dbReference type="STRING" id="56484.A0A1Y2FIF7"/>
<dbReference type="GO" id="GO:1903259">
    <property type="term" value="P:exon-exon junction complex disassembly"/>
    <property type="evidence" value="ECO:0007669"/>
    <property type="project" value="InterPro"/>
</dbReference>
<feature type="compositionally biased region" description="Polar residues" evidence="1">
    <location>
        <begin position="1"/>
        <end position="25"/>
    </location>
</feature>
<dbReference type="GO" id="GO:0005737">
    <property type="term" value="C:cytoplasm"/>
    <property type="evidence" value="ECO:0007669"/>
    <property type="project" value="TreeGrafter"/>
</dbReference>
<sequence>MSTARNQAIRNSGITTDGDGSNVVPSSRRADGSARREIKIRPGYVPEEDRERYKPPRRRAVLPETDELAEALGALDIEKPQKTLQIKGAARRGAEGLVGRSRTDHGDDQVQTNRNSQGRLSTSHGSASTQKSKVLDIKGAADRDADLLDTHNAPDMPQDDKRPSNQATTARDDTSASGTIKAHLKPPWHQPPMPPPSVRGPEDPSARNKRLVGILSSQHEAMRAEREIAKGRLATVDLVSPAKPALASKSASSDATPARSAKSKSQSTNDVTSAMAALDVKEARQPATPPQEKPQTPKIAVAATGTWGKRMTPAEFAEWRRNADVSPYK</sequence>
<feature type="compositionally biased region" description="Polar residues" evidence="1">
    <location>
        <begin position="263"/>
        <end position="272"/>
    </location>
</feature>
<dbReference type="InterPro" id="IPR039333">
    <property type="entry name" value="PYM1"/>
</dbReference>
<dbReference type="Pfam" id="PF09282">
    <property type="entry name" value="Mago-bind"/>
    <property type="match status" value="1"/>
</dbReference>
<dbReference type="GeneID" id="63783404"/>
<feature type="domain" description="WIBG Mago-binding" evidence="2">
    <location>
        <begin position="20"/>
        <end position="46"/>
    </location>
</feature>
<gene>
    <name evidence="3" type="ORF">BCR37DRAFT_277385</name>
</gene>
<dbReference type="OrthoDB" id="21625at2759"/>
<dbReference type="AlphaFoldDB" id="A0A1Y2FIF7"/>
<organism evidence="3 4">
    <name type="scientific">Protomyces lactucae-debilis</name>
    <dbReference type="NCBI Taxonomy" id="2754530"/>
    <lineage>
        <taxon>Eukaryota</taxon>
        <taxon>Fungi</taxon>
        <taxon>Dikarya</taxon>
        <taxon>Ascomycota</taxon>
        <taxon>Taphrinomycotina</taxon>
        <taxon>Taphrinomycetes</taxon>
        <taxon>Taphrinales</taxon>
        <taxon>Protomycetaceae</taxon>
        <taxon>Protomyces</taxon>
    </lineage>
</organism>
<accession>A0A1Y2FIF7</accession>
<dbReference type="GO" id="GO:0003723">
    <property type="term" value="F:RNA binding"/>
    <property type="evidence" value="ECO:0007669"/>
    <property type="project" value="TreeGrafter"/>
</dbReference>
<dbReference type="GO" id="GO:0035145">
    <property type="term" value="C:exon-exon junction complex"/>
    <property type="evidence" value="ECO:0007669"/>
    <property type="project" value="TreeGrafter"/>
</dbReference>
<dbReference type="RefSeq" id="XP_040726024.1">
    <property type="nucleotide sequence ID" value="XM_040866805.1"/>
</dbReference>
<feature type="compositionally biased region" description="Polar residues" evidence="1">
    <location>
        <begin position="109"/>
        <end position="132"/>
    </location>
</feature>
<feature type="compositionally biased region" description="Low complexity" evidence="1">
    <location>
        <begin position="242"/>
        <end position="255"/>
    </location>
</feature>
<feature type="compositionally biased region" description="Pro residues" evidence="1">
    <location>
        <begin position="188"/>
        <end position="198"/>
    </location>
</feature>
<evidence type="ECO:0000313" key="3">
    <source>
        <dbReference type="EMBL" id="ORY83729.1"/>
    </source>
</evidence>
<dbReference type="PANTHER" id="PTHR22959:SF0">
    <property type="entry name" value="PARTNER OF Y14 AND MAGO"/>
    <property type="match status" value="1"/>
</dbReference>
<dbReference type="InterPro" id="IPR015362">
    <property type="entry name" value="WIBG_mago-bd"/>
</dbReference>